<proteinExistence type="predicted"/>
<keyword evidence="4" id="KW-1185">Reference proteome</keyword>
<dbReference type="eggNOG" id="ENOG50319MP">
    <property type="taxonomic scope" value="Bacteria"/>
</dbReference>
<feature type="chain" id="PRO_5012723317" description="Beta-barrel assembly complex subunit BamF" evidence="2">
    <location>
        <begin position="16"/>
        <end position="167"/>
    </location>
</feature>
<evidence type="ECO:0000256" key="1">
    <source>
        <dbReference type="SAM" id="MobiDB-lite"/>
    </source>
</evidence>
<feature type="region of interest" description="Disordered" evidence="1">
    <location>
        <begin position="144"/>
        <end position="167"/>
    </location>
</feature>
<evidence type="ECO:0000256" key="2">
    <source>
        <dbReference type="SAM" id="SignalP"/>
    </source>
</evidence>
<dbReference type="RefSeq" id="WP_037906987.1">
    <property type="nucleotide sequence ID" value="NZ_JEMU01000005.1"/>
</dbReference>
<organism evidence="3 4">
    <name type="scientific">Sulfitobacter mediterraneus</name>
    <dbReference type="NCBI Taxonomy" id="83219"/>
    <lineage>
        <taxon>Bacteria</taxon>
        <taxon>Pseudomonadati</taxon>
        <taxon>Pseudomonadota</taxon>
        <taxon>Alphaproteobacteria</taxon>
        <taxon>Rhodobacterales</taxon>
        <taxon>Roseobacteraceae</taxon>
        <taxon>Sulfitobacter</taxon>
    </lineage>
</organism>
<dbReference type="STRING" id="83219.PM02_07825"/>
<dbReference type="Pfam" id="PF11233">
    <property type="entry name" value="DUF3035"/>
    <property type="match status" value="1"/>
</dbReference>
<dbReference type="Proteomes" id="UP000027337">
    <property type="component" value="Unassembled WGS sequence"/>
</dbReference>
<evidence type="ECO:0000313" key="3">
    <source>
        <dbReference type="EMBL" id="KAJ03720.1"/>
    </source>
</evidence>
<feature type="compositionally biased region" description="Basic and acidic residues" evidence="1">
    <location>
        <begin position="144"/>
        <end position="158"/>
    </location>
</feature>
<evidence type="ECO:0000313" key="4">
    <source>
        <dbReference type="Proteomes" id="UP000027337"/>
    </source>
</evidence>
<dbReference type="EMBL" id="JEMU01000005">
    <property type="protein sequence ID" value="KAJ03720.1"/>
    <property type="molecule type" value="Genomic_DNA"/>
</dbReference>
<comment type="caution">
    <text evidence="3">The sequence shown here is derived from an EMBL/GenBank/DDBJ whole genome shotgun (WGS) entry which is preliminary data.</text>
</comment>
<name>A0A061SW21_9RHOB</name>
<reference evidence="3 4" key="1">
    <citation type="journal article" date="2014" name="Genome Announc.">
        <title>Draft Genome Sequences of Two Isolates of the Roseobacter Group, Sulfitobacter sp. Strains 3SOLIMAR09 and 1FIGIMAR09, from Harbors of Mallorca Island (Mediterranean Sea).</title>
        <authorList>
            <person name="Mas-Llado M."/>
            <person name="Pina-Villalonga J.M."/>
            <person name="Brunet-Galmes I."/>
            <person name="Nogales B."/>
            <person name="Bosch R."/>
        </authorList>
    </citation>
    <scope>NUCLEOTIDE SEQUENCE [LARGE SCALE GENOMIC DNA]</scope>
    <source>
        <strain evidence="3 4">1FIGIMAR09</strain>
    </source>
</reference>
<protein>
    <recommendedName>
        <fullName evidence="5">Beta-barrel assembly complex subunit BamF</fullName>
    </recommendedName>
</protein>
<sequence>MRRIALIALIPLALAACSNQGLRDLRSSSDGPDEFMIQPVKPLESPDNYATLPAPTPGKANLTDRSALNEGVQAFGGRPQSADAGIPASDGALVRHASRNGVSSNIREELAETDAKFRKRKARFTQFRIVPVDRYNQAYKRQALDANKEARRWRRAEARTPSAPPAN</sequence>
<accession>A0A061SW21</accession>
<dbReference type="PROSITE" id="PS51257">
    <property type="entry name" value="PROKAR_LIPOPROTEIN"/>
    <property type="match status" value="1"/>
</dbReference>
<evidence type="ECO:0008006" key="5">
    <source>
        <dbReference type="Google" id="ProtNLM"/>
    </source>
</evidence>
<dbReference type="InterPro" id="IPR021395">
    <property type="entry name" value="DUF3035"/>
</dbReference>
<keyword evidence="2" id="KW-0732">Signal</keyword>
<gene>
    <name evidence="3" type="ORF">PM02_07825</name>
</gene>
<feature type="signal peptide" evidence="2">
    <location>
        <begin position="1"/>
        <end position="15"/>
    </location>
</feature>
<dbReference type="AlphaFoldDB" id="A0A061SW21"/>